<dbReference type="EMBL" id="BARW01027137">
    <property type="protein sequence ID" value="GAJ13118.1"/>
    <property type="molecule type" value="Genomic_DNA"/>
</dbReference>
<proteinExistence type="predicted"/>
<protein>
    <recommendedName>
        <fullName evidence="2">SF3 helicase domain-containing protein</fullName>
    </recommendedName>
</protein>
<dbReference type="AlphaFoldDB" id="X1U6E5"/>
<accession>X1U6E5</accession>
<sequence length="256" mass="29660">SDLAALENYCQTVEKGHSNAPDVTKAGLFEALLYILASPFAHQYQIARRTRWPRDERGPRFLYLYGGGSNGKTTLLNYAYRLLTGYDIGALTNDQFTKSRIQNSAATESIFPLLFDDVTIPRSGYLPNLLKNYWGPSWESSHPVMQIVVTSNSARLDDWARARTKLINVSVHYTGTAEERDLITEVTSSRNSIFKWFSYQYLQLWNEHWRDVTDDELFVARLAMADLYKFARREPPGFFCRDTPLEQRYDQGREEW</sequence>
<evidence type="ECO:0000313" key="1">
    <source>
        <dbReference type="EMBL" id="GAJ13118.1"/>
    </source>
</evidence>
<name>X1U6E5_9ZZZZ</name>
<gene>
    <name evidence="1" type="ORF">S12H4_44100</name>
</gene>
<feature type="non-terminal residue" evidence="1">
    <location>
        <position position="256"/>
    </location>
</feature>
<organism evidence="1">
    <name type="scientific">marine sediment metagenome</name>
    <dbReference type="NCBI Taxonomy" id="412755"/>
    <lineage>
        <taxon>unclassified sequences</taxon>
        <taxon>metagenomes</taxon>
        <taxon>ecological metagenomes</taxon>
    </lineage>
</organism>
<comment type="caution">
    <text evidence="1">The sequence shown here is derived from an EMBL/GenBank/DDBJ whole genome shotgun (WGS) entry which is preliminary data.</text>
</comment>
<reference evidence="1" key="1">
    <citation type="journal article" date="2014" name="Front. Microbiol.">
        <title>High frequency of phylogenetically diverse reductive dehalogenase-homologous genes in deep subseafloor sedimentary metagenomes.</title>
        <authorList>
            <person name="Kawai M."/>
            <person name="Futagami T."/>
            <person name="Toyoda A."/>
            <person name="Takaki Y."/>
            <person name="Nishi S."/>
            <person name="Hori S."/>
            <person name="Arai W."/>
            <person name="Tsubouchi T."/>
            <person name="Morono Y."/>
            <person name="Uchiyama I."/>
            <person name="Ito T."/>
            <person name="Fujiyama A."/>
            <person name="Inagaki F."/>
            <person name="Takami H."/>
        </authorList>
    </citation>
    <scope>NUCLEOTIDE SEQUENCE</scope>
    <source>
        <strain evidence="1">Expedition CK06-06</strain>
    </source>
</reference>
<feature type="non-terminal residue" evidence="1">
    <location>
        <position position="1"/>
    </location>
</feature>
<evidence type="ECO:0008006" key="2">
    <source>
        <dbReference type="Google" id="ProtNLM"/>
    </source>
</evidence>